<dbReference type="OrthoDB" id="6572497at2"/>
<dbReference type="RefSeq" id="WP_008502828.1">
    <property type="nucleotide sequence ID" value="NZ_AP026873.1"/>
</dbReference>
<reference evidence="9 10" key="2">
    <citation type="submission" date="2016-03" db="EMBL/GenBank/DDBJ databases">
        <authorList>
            <consortium name="Pathogen Informatics"/>
        </authorList>
    </citation>
    <scope>NUCLEOTIDE SEQUENCE [LARGE SCALE GENOMIC DNA]</scope>
    <source>
        <strain evidence="6">E2161</strain>
        <strain evidence="9">e2161</strain>
        <strain evidence="10">e264</strain>
        <strain evidence="7">E264</strain>
    </source>
</reference>
<dbReference type="EMBL" id="FKDK01000006">
    <property type="protein sequence ID" value="SAA43441.1"/>
    <property type="molecule type" value="Genomic_DNA"/>
</dbReference>
<evidence type="ECO:0000313" key="11">
    <source>
        <dbReference type="Proteomes" id="UP000255291"/>
    </source>
</evidence>
<dbReference type="EMBL" id="QRBW01000006">
    <property type="protein sequence ID" value="RDT61135.1"/>
    <property type="molecule type" value="Genomic_DNA"/>
</dbReference>
<evidence type="ECO:0000313" key="7">
    <source>
        <dbReference type="EMBL" id="SAC33870.1"/>
    </source>
</evidence>
<dbReference type="GeneID" id="45797583"/>
<dbReference type="KEGG" id="ecls:LI67_021605"/>
<dbReference type="Proteomes" id="UP000286098">
    <property type="component" value="Unassembled WGS sequence"/>
</dbReference>
<dbReference type="EMBL" id="LEDI01000004">
    <property type="protein sequence ID" value="KLQ07376.1"/>
    <property type="molecule type" value="Genomic_DNA"/>
</dbReference>
<sequence length="225" mass="22973">MKKVLLATALSLCVTSAFAADPSAVLKVKGTLTNAACTPVLSNGGTVDYGTINLGSLNASAVNQLGQKNIDLTINCTAATKVSWNMVDDRADTNAGLTVENGMFGGGIIKGASQTYGVGKTAGGVNIGSYALLVKVDSVTADGAAVDPIYQQNATGTWTKSTNGSSQGSHIRDFTVASAGSLDPLAFQTATFPLATSLALQDTTTLAITDDTQLDGQLTISLRYL</sequence>
<protein>
    <submittedName>
        <fullName evidence="3">DUF1120 domain-containing protein</fullName>
    </submittedName>
    <submittedName>
        <fullName evidence="6">Protein YhcF</fullName>
    </submittedName>
</protein>
<dbReference type="AlphaFoldDB" id="A0A0F0XRE0"/>
<accession>A0A157EQN6</accession>
<evidence type="ECO:0000313" key="5">
    <source>
        <dbReference type="EMBL" id="RNT48807.1"/>
    </source>
</evidence>
<evidence type="ECO:0000313" key="9">
    <source>
        <dbReference type="Proteomes" id="UP000077063"/>
    </source>
</evidence>
<feature type="signal peptide" evidence="1">
    <location>
        <begin position="1"/>
        <end position="19"/>
    </location>
</feature>
<dbReference type="Proteomes" id="UP000077278">
    <property type="component" value="Unassembled WGS sequence"/>
</dbReference>
<name>A0A0F0XRE0_9ENTR</name>
<accession>A0A167QD24</accession>
<dbReference type="Pfam" id="PF06551">
    <property type="entry name" value="DUF1120"/>
    <property type="match status" value="1"/>
</dbReference>
<evidence type="ECO:0000313" key="12">
    <source>
        <dbReference type="Proteomes" id="UP000286098"/>
    </source>
</evidence>
<evidence type="ECO:0000313" key="8">
    <source>
        <dbReference type="Proteomes" id="UP000036013"/>
    </source>
</evidence>
<dbReference type="EMBL" id="FKDD01000009">
    <property type="protein sequence ID" value="SAC33870.1"/>
    <property type="molecule type" value="Genomic_DNA"/>
</dbReference>
<comment type="caution">
    <text evidence="2">The sequence shown here is derived from an EMBL/GenBank/DDBJ whole genome shotgun (WGS) entry which is preliminary data.</text>
</comment>
<dbReference type="Proteomes" id="UP000255291">
    <property type="component" value="Unassembled WGS sequence"/>
</dbReference>
<dbReference type="Proteomes" id="UP000077063">
    <property type="component" value="Unassembled WGS sequence"/>
</dbReference>
<evidence type="ECO:0000313" key="3">
    <source>
        <dbReference type="EMBL" id="MBU3768073.1"/>
    </source>
</evidence>
<evidence type="ECO:0000313" key="2">
    <source>
        <dbReference type="EMBL" id="KLQ07376.1"/>
    </source>
</evidence>
<reference evidence="4 11" key="3">
    <citation type="submission" date="2018-07" db="EMBL/GenBank/DDBJ databases">
        <title>The use of a cohorting ward and systematic surveillance cultures for the control of a Klebsiella pneumoniae carbapenemase (KPC)-producing Enterobacteriaceae outbreak.</title>
        <authorList>
            <person name="Doi Y."/>
        </authorList>
    </citation>
    <scope>NUCLEOTIDE SEQUENCE [LARGE SCALE GENOMIC DNA]</scope>
    <source>
        <strain evidence="4 11">1-RC-17-04017</strain>
    </source>
</reference>
<gene>
    <name evidence="6" type="primary">yhcF</name>
    <name evidence="2" type="ORF">ABF77_02125</name>
    <name evidence="5" type="ORF">B9059_001370</name>
    <name evidence="4" type="ORF">DXF87_04840</name>
    <name evidence="3" type="ORF">J0A64_15855</name>
    <name evidence="7" type="ORF">SAMEA2273136_02347</name>
    <name evidence="6" type="ORF">SAMEA2273443_01875</name>
</gene>
<dbReference type="KEGG" id="ern:BFV67_19685"/>
<reference evidence="2 8" key="1">
    <citation type="submission" date="2015-06" db="EMBL/GenBank/DDBJ databases">
        <authorList>
            <person name="Adams M."/>
            <person name="Sutton G."/>
            <person name="Nelson K."/>
            <person name="Bonomo R."/>
            <person name="McCorrison J."/>
            <person name="Sanka R."/>
            <person name="Brinkac L."/>
            <person name="Nierman W."/>
        </authorList>
    </citation>
    <scope>NUCLEOTIDE SEQUENCE [LARGE SCALE GENOMIC DNA]</scope>
    <source>
        <strain evidence="2 8">GN02692</strain>
    </source>
</reference>
<keyword evidence="1" id="KW-0732">Signal</keyword>
<accession>A0A0F0XRE0</accession>
<keyword evidence="9" id="KW-1185">Reference proteome</keyword>
<feature type="chain" id="PRO_5044542051" evidence="1">
    <location>
        <begin position="20"/>
        <end position="225"/>
    </location>
</feature>
<accession>V3D1H8</accession>
<dbReference type="EMBL" id="NEYZ02000009">
    <property type="protein sequence ID" value="RNT48807.1"/>
    <property type="molecule type" value="Genomic_DNA"/>
</dbReference>
<evidence type="ECO:0000313" key="6">
    <source>
        <dbReference type="EMBL" id="SAA43441.1"/>
    </source>
</evidence>
<evidence type="ECO:0000313" key="4">
    <source>
        <dbReference type="EMBL" id="RDT61135.1"/>
    </source>
</evidence>
<reference evidence="3 13" key="5">
    <citation type="journal article" date="2021" name="Clin. Infect. Dis.">
        <title>Rapid development of cefiderocol resistance in carbapenem-resistant Enterobacter cloacae during therapy is associated with heterogeneous mutations in the catecholate siderophore receptor cira.</title>
        <authorList>
            <person name="Klein S."/>
            <person name="Boutin S."/>
            <person name="Kocer K."/>
            <person name="Fiedler M.O."/>
            <person name="Storzinger D."/>
            <person name="Weigand M.A."/>
            <person name="Tan B."/>
            <person name="Richter D."/>
            <person name="Rupp C."/>
            <person name="Mieth M."/>
            <person name="Mehrabi A."/>
            <person name="Hackert T."/>
            <person name="Zimmermann S."/>
            <person name="Heeg K."/>
            <person name="Nurjadi D."/>
        </authorList>
    </citation>
    <scope>NUCLEOTIDE SEQUENCE [LARGE SCALE GENOMIC DNA]</scope>
    <source>
        <strain evidence="3 13">BK34275</strain>
    </source>
</reference>
<evidence type="ECO:0000256" key="1">
    <source>
        <dbReference type="SAM" id="SignalP"/>
    </source>
</evidence>
<proteinExistence type="predicted"/>
<reference evidence="5 12" key="4">
    <citation type="submission" date="2018-10" db="EMBL/GenBank/DDBJ databases">
        <authorList>
            <person name="Vanduin D."/>
            <person name="Fouts D."/>
            <person name="Wright M."/>
            <person name="Sutton G."/>
            <person name="Nguyen K."/>
            <person name="Kreiswirth B."/>
            <person name="Chen L."/>
            <person name="Rojas L."/>
            <person name="Hujer A."/>
            <person name="Hujer K."/>
            <person name="Bonomo R."/>
            <person name="Adams M."/>
        </authorList>
    </citation>
    <scope>NUCLEOTIDE SEQUENCE [LARGE SCALE GENOMIC DNA]</scope>
    <source>
        <strain evidence="5 12">CRK0054</strain>
    </source>
</reference>
<dbReference type="InterPro" id="IPR010546">
    <property type="entry name" value="DUF1120"/>
</dbReference>
<organism evidence="2 8">
    <name type="scientific">Enterobacter roggenkampii</name>
    <dbReference type="NCBI Taxonomy" id="1812935"/>
    <lineage>
        <taxon>Bacteria</taxon>
        <taxon>Pseudomonadati</taxon>
        <taxon>Pseudomonadota</taxon>
        <taxon>Gammaproteobacteria</taxon>
        <taxon>Enterobacterales</taxon>
        <taxon>Enterobacteriaceae</taxon>
        <taxon>Enterobacter</taxon>
        <taxon>Enterobacter cloacae complex</taxon>
    </lineage>
</organism>
<dbReference type="Proteomes" id="UP000813349">
    <property type="component" value="Unassembled WGS sequence"/>
</dbReference>
<evidence type="ECO:0000313" key="13">
    <source>
        <dbReference type="Proteomes" id="UP000813349"/>
    </source>
</evidence>
<dbReference type="EMBL" id="JAFKCP010000010">
    <property type="protein sequence ID" value="MBU3768073.1"/>
    <property type="molecule type" value="Genomic_DNA"/>
</dbReference>
<dbReference type="Proteomes" id="UP000036013">
    <property type="component" value="Unassembled WGS sequence"/>
</dbReference>
<evidence type="ECO:0000313" key="10">
    <source>
        <dbReference type="Proteomes" id="UP000077278"/>
    </source>
</evidence>